<keyword evidence="2" id="KW-1185">Reference proteome</keyword>
<proteinExistence type="predicted"/>
<dbReference type="EMBL" id="BQNB010021496">
    <property type="protein sequence ID" value="GJU06998.1"/>
    <property type="molecule type" value="Genomic_DNA"/>
</dbReference>
<sequence>MEMIKSKLLGLTFKNSVVVREIERKWNISCPKIKLNSYRGADSDRCRFRQMQIQTDADSDRRGFKQIHIQTDPDRCIAHNHTNTKMNNSRSERCSRQHIKQQIQTAVSDRQQQRVPNRGRRRAAANIHIQIQQQRVRTEVDEEQIQQTTDAVLSSPRCMTR</sequence>
<name>A0ABQ5J3C5_9ASTR</name>
<protein>
    <submittedName>
        <fullName evidence="1">Uncharacterized protein</fullName>
    </submittedName>
</protein>
<dbReference type="Proteomes" id="UP001151760">
    <property type="component" value="Unassembled WGS sequence"/>
</dbReference>
<reference evidence="1" key="2">
    <citation type="submission" date="2022-01" db="EMBL/GenBank/DDBJ databases">
        <authorList>
            <person name="Yamashiro T."/>
            <person name="Shiraishi A."/>
            <person name="Satake H."/>
            <person name="Nakayama K."/>
        </authorList>
    </citation>
    <scope>NUCLEOTIDE SEQUENCE</scope>
</reference>
<comment type="caution">
    <text evidence="1">The sequence shown here is derived from an EMBL/GenBank/DDBJ whole genome shotgun (WGS) entry which is preliminary data.</text>
</comment>
<accession>A0ABQ5J3C5</accession>
<reference evidence="1" key="1">
    <citation type="journal article" date="2022" name="Int. J. Mol. Sci.">
        <title>Draft Genome of Tanacetum Coccineum: Genomic Comparison of Closely Related Tanacetum-Family Plants.</title>
        <authorList>
            <person name="Yamashiro T."/>
            <person name="Shiraishi A."/>
            <person name="Nakayama K."/>
            <person name="Satake H."/>
        </authorList>
    </citation>
    <scope>NUCLEOTIDE SEQUENCE</scope>
</reference>
<gene>
    <name evidence="1" type="ORF">Tco_1123428</name>
</gene>
<evidence type="ECO:0000313" key="1">
    <source>
        <dbReference type="EMBL" id="GJU06998.1"/>
    </source>
</evidence>
<organism evidence="1 2">
    <name type="scientific">Tanacetum coccineum</name>
    <dbReference type="NCBI Taxonomy" id="301880"/>
    <lineage>
        <taxon>Eukaryota</taxon>
        <taxon>Viridiplantae</taxon>
        <taxon>Streptophyta</taxon>
        <taxon>Embryophyta</taxon>
        <taxon>Tracheophyta</taxon>
        <taxon>Spermatophyta</taxon>
        <taxon>Magnoliopsida</taxon>
        <taxon>eudicotyledons</taxon>
        <taxon>Gunneridae</taxon>
        <taxon>Pentapetalae</taxon>
        <taxon>asterids</taxon>
        <taxon>campanulids</taxon>
        <taxon>Asterales</taxon>
        <taxon>Asteraceae</taxon>
        <taxon>Asteroideae</taxon>
        <taxon>Anthemideae</taxon>
        <taxon>Anthemidinae</taxon>
        <taxon>Tanacetum</taxon>
    </lineage>
</organism>
<evidence type="ECO:0000313" key="2">
    <source>
        <dbReference type="Proteomes" id="UP001151760"/>
    </source>
</evidence>